<proteinExistence type="predicted"/>
<gene>
    <name evidence="1" type="ORF">GCM10007884_22080</name>
</gene>
<sequence>MNEQPLKRTATLGTSRMLTSTVALATPKERRQSQQFRIVLRVVAEALSKLTRCQFNVARARRRALLLALDPTRTIVAVAAATLQQGTQDTSLHTLSGTMGIVAHQPQARARGQMTF</sequence>
<evidence type="ECO:0000313" key="2">
    <source>
        <dbReference type="Proteomes" id="UP001156881"/>
    </source>
</evidence>
<comment type="caution">
    <text evidence="1">The sequence shown here is derived from an EMBL/GenBank/DDBJ whole genome shotgun (WGS) entry which is preliminary data.</text>
</comment>
<evidence type="ECO:0000313" key="1">
    <source>
        <dbReference type="EMBL" id="GLS44220.1"/>
    </source>
</evidence>
<name>A0ABQ6D3G6_9HYPH</name>
<protein>
    <submittedName>
        <fullName evidence="1">Uncharacterized protein</fullName>
    </submittedName>
</protein>
<keyword evidence="2" id="KW-1185">Reference proteome</keyword>
<reference evidence="2" key="1">
    <citation type="journal article" date="2019" name="Int. J. Syst. Evol. Microbiol.">
        <title>The Global Catalogue of Microorganisms (GCM) 10K type strain sequencing project: providing services to taxonomists for standard genome sequencing and annotation.</title>
        <authorList>
            <consortium name="The Broad Institute Genomics Platform"/>
            <consortium name="The Broad Institute Genome Sequencing Center for Infectious Disease"/>
            <person name="Wu L."/>
            <person name="Ma J."/>
        </authorList>
    </citation>
    <scope>NUCLEOTIDE SEQUENCE [LARGE SCALE GENOMIC DNA]</scope>
    <source>
        <strain evidence="2">NBRC 107710</strain>
    </source>
</reference>
<dbReference type="EMBL" id="BSPG01000010">
    <property type="protein sequence ID" value="GLS44220.1"/>
    <property type="molecule type" value="Genomic_DNA"/>
</dbReference>
<accession>A0ABQ6D3G6</accession>
<organism evidence="1 2">
    <name type="scientific">Methylobacterium brachythecii</name>
    <dbReference type="NCBI Taxonomy" id="1176177"/>
    <lineage>
        <taxon>Bacteria</taxon>
        <taxon>Pseudomonadati</taxon>
        <taxon>Pseudomonadota</taxon>
        <taxon>Alphaproteobacteria</taxon>
        <taxon>Hyphomicrobiales</taxon>
        <taxon>Methylobacteriaceae</taxon>
        <taxon>Methylobacterium</taxon>
    </lineage>
</organism>
<dbReference type="Proteomes" id="UP001156881">
    <property type="component" value="Unassembled WGS sequence"/>
</dbReference>